<evidence type="ECO:0000256" key="1">
    <source>
        <dbReference type="ARBA" id="ARBA00004308"/>
    </source>
</evidence>
<dbReference type="InterPro" id="IPR008991">
    <property type="entry name" value="Translation_prot_SH3-like_sf"/>
</dbReference>
<dbReference type="InterPro" id="IPR014722">
    <property type="entry name" value="Rib_uL2_dom2"/>
</dbReference>
<feature type="compositionally biased region" description="Polar residues" evidence="11">
    <location>
        <begin position="237"/>
        <end position="249"/>
    </location>
</feature>
<accession>A0A8J7TKC9</accession>
<dbReference type="SUPFAM" id="SSF50104">
    <property type="entry name" value="Translation proteins SH3-like domain"/>
    <property type="match status" value="1"/>
</dbReference>
<dbReference type="Pfam" id="PF15051">
    <property type="entry name" value="FAM198"/>
    <property type="match status" value="1"/>
</dbReference>
<feature type="transmembrane region" description="Helical" evidence="12">
    <location>
        <begin position="133"/>
        <end position="153"/>
    </location>
</feature>
<dbReference type="AlphaFoldDB" id="A0A8J7TKC9"/>
<dbReference type="GO" id="GO:0005794">
    <property type="term" value="C:Golgi apparatus"/>
    <property type="evidence" value="ECO:0007669"/>
    <property type="project" value="UniProtKB-SubCell"/>
</dbReference>
<evidence type="ECO:0000256" key="5">
    <source>
        <dbReference type="ARBA" id="ARBA00022980"/>
    </source>
</evidence>
<proteinExistence type="inferred from homology"/>
<evidence type="ECO:0000256" key="6">
    <source>
        <dbReference type="ARBA" id="ARBA00023034"/>
    </source>
</evidence>
<dbReference type="PANTHER" id="PTHR15905">
    <property type="entry name" value="GOLGI-ASSOCIATED KINASE 1B-RELATED"/>
    <property type="match status" value="1"/>
</dbReference>
<evidence type="ECO:0000256" key="2">
    <source>
        <dbReference type="ARBA" id="ARBA00004555"/>
    </source>
</evidence>
<dbReference type="FunFam" id="2.30.30.30:FF:000022">
    <property type="entry name" value="60S ribosomal protein L14"/>
    <property type="match status" value="1"/>
</dbReference>
<dbReference type="GO" id="GO:0015934">
    <property type="term" value="C:large ribosomal subunit"/>
    <property type="evidence" value="ECO:0007669"/>
    <property type="project" value="UniProtKB-ARBA"/>
</dbReference>
<evidence type="ECO:0000313" key="14">
    <source>
        <dbReference type="EMBL" id="MBN3325886.1"/>
    </source>
</evidence>
<evidence type="ECO:0000256" key="9">
    <source>
        <dbReference type="ARBA" id="ARBA00035215"/>
    </source>
</evidence>
<evidence type="ECO:0000256" key="12">
    <source>
        <dbReference type="SAM" id="Phobius"/>
    </source>
</evidence>
<sequence length="713" mass="81079">MVFKRFVEIGRVAYVSFGPHAGKLVAIIDVIDQNRALVDGPCTGVKRQAMPFKCMQLTDFVIKVPHSARQKFVRRAWEKAQVNEKWVETSWAKKIEARQKRAKMSDFDRYKVMKAKRMAQRFWLKICCRRRSVVAFVFLFTLSVVMINNFPSFPAESYSLSQRERRAGAAGRKGNLRKRASVPFHVLPLNHNHGDWESGKRKEPVEHLADETHEHQPKIPKRVAAAKMTKVKVKVSTLDSKGKQQTPQSPFYARGKQGNKHLQEDRKYQNPHVPVRVSRPSRVLPGTAQSALQNLSESLGLLKDKCIPDAHGNAGKLGKFLIPRLANGNLASRNIRKHKTESEPRQAKGPFLLGQRRDASRVTADASSQALGPWCEQVEEDAFPDDVKDTVRTADRPPPWLSQDDLRKMELLADGAVVSKARVPAHGQVLKIGLQQNASQAPGGHDRLCQDGLCALIKRPEDWFEIFAFHLDRVLGLNRSLPAVTRNFHSALLPYRFTSGVARPVIWWDPDIQHLADDDNDQNSFPLTWLQYQALLKKKCGNKNPTSFTPCVGVRDSEWGKLAIFDFLLQVNDRLDRYCCGFKPDPSEPCVEELLHVKCRNPKELALVHILVRKADPSRLVFIDNAGRPYHPQGNLNFRLLEGIEEVPEGAVSVLRSGCLRSMLLRSLYTDKEFWESQGRLEGLKQLIHTVEKRGKILLQYIQDKNLKLRKEF</sequence>
<dbReference type="CDD" id="cd23702">
    <property type="entry name" value="eL14"/>
    <property type="match status" value="1"/>
</dbReference>
<dbReference type="Gene3D" id="6.10.250.2270">
    <property type="match status" value="1"/>
</dbReference>
<dbReference type="Proteomes" id="UP000736164">
    <property type="component" value="Unassembled WGS sequence"/>
</dbReference>
<keyword evidence="8" id="KW-0687">Ribonucleoprotein</keyword>
<dbReference type="EMBL" id="JAAWVO010078054">
    <property type="protein sequence ID" value="MBN3325886.1"/>
    <property type="molecule type" value="Genomic_DNA"/>
</dbReference>
<comment type="similarity">
    <text evidence="3">Belongs to the eukaryotic ribosomal protein eL14 family.</text>
</comment>
<evidence type="ECO:0000313" key="15">
    <source>
        <dbReference type="Proteomes" id="UP000736164"/>
    </source>
</evidence>
<evidence type="ECO:0000256" key="8">
    <source>
        <dbReference type="ARBA" id="ARBA00023274"/>
    </source>
</evidence>
<evidence type="ECO:0000256" key="10">
    <source>
        <dbReference type="ARBA" id="ARBA00035318"/>
    </source>
</evidence>
<dbReference type="Pfam" id="PF01929">
    <property type="entry name" value="Ribosomal_L14e"/>
    <property type="match status" value="1"/>
</dbReference>
<keyword evidence="6" id="KW-0333">Golgi apparatus</keyword>
<organism evidence="14 15">
    <name type="scientific">Atractosteus spatula</name>
    <name type="common">Alligator gar</name>
    <name type="synonym">Lepisosteus spatula</name>
    <dbReference type="NCBI Taxonomy" id="7917"/>
    <lineage>
        <taxon>Eukaryota</taxon>
        <taxon>Metazoa</taxon>
        <taxon>Chordata</taxon>
        <taxon>Craniata</taxon>
        <taxon>Vertebrata</taxon>
        <taxon>Euteleostomi</taxon>
        <taxon>Actinopterygii</taxon>
        <taxon>Neopterygii</taxon>
        <taxon>Holostei</taxon>
        <taxon>Semionotiformes</taxon>
        <taxon>Lepisosteidae</taxon>
        <taxon>Atractosteus</taxon>
    </lineage>
</organism>
<comment type="similarity">
    <text evidence="4">Belongs to the GASK family.</text>
</comment>
<keyword evidence="15" id="KW-1185">Reference proteome</keyword>
<dbReference type="InterPro" id="IPR002784">
    <property type="entry name" value="Ribosomal_eL14_dom"/>
</dbReference>
<dbReference type="PANTHER" id="PTHR15905:SF5">
    <property type="entry name" value="GOLGI-ASSOCIATED KINASE 1A"/>
    <property type="match status" value="1"/>
</dbReference>
<keyword evidence="5" id="KW-0689">Ribosomal protein</keyword>
<evidence type="ECO:0000259" key="13">
    <source>
        <dbReference type="Pfam" id="PF01929"/>
    </source>
</evidence>
<evidence type="ECO:0000256" key="7">
    <source>
        <dbReference type="ARBA" id="ARBA00023136"/>
    </source>
</evidence>
<reference evidence="14" key="1">
    <citation type="journal article" date="2021" name="Cell">
        <title>Tracing the genetic footprints of vertebrate landing in non-teleost ray-finned fishes.</title>
        <authorList>
            <person name="Bi X."/>
            <person name="Wang K."/>
            <person name="Yang L."/>
            <person name="Pan H."/>
            <person name="Jiang H."/>
            <person name="Wei Q."/>
            <person name="Fang M."/>
            <person name="Yu H."/>
            <person name="Zhu C."/>
            <person name="Cai Y."/>
            <person name="He Y."/>
            <person name="Gan X."/>
            <person name="Zeng H."/>
            <person name="Yu D."/>
            <person name="Zhu Y."/>
            <person name="Jiang H."/>
            <person name="Qiu Q."/>
            <person name="Yang H."/>
            <person name="Zhang Y.E."/>
            <person name="Wang W."/>
            <person name="Zhu M."/>
            <person name="He S."/>
            <person name="Zhang G."/>
        </authorList>
    </citation>
    <scope>NUCLEOTIDE SEQUENCE</scope>
    <source>
        <strain evidence="14">Allg_001</strain>
    </source>
</reference>
<feature type="region of interest" description="Disordered" evidence="11">
    <location>
        <begin position="236"/>
        <end position="268"/>
    </location>
</feature>
<evidence type="ECO:0000256" key="11">
    <source>
        <dbReference type="SAM" id="MobiDB-lite"/>
    </source>
</evidence>
<keyword evidence="7 12" id="KW-0472">Membrane</keyword>
<feature type="non-terminal residue" evidence="14">
    <location>
        <position position="1"/>
    </location>
</feature>
<evidence type="ECO:0000256" key="3">
    <source>
        <dbReference type="ARBA" id="ARBA00006592"/>
    </source>
</evidence>
<dbReference type="InterPro" id="IPR029207">
    <property type="entry name" value="FAM198"/>
</dbReference>
<name>A0A8J7TKC9_ATRSP</name>
<dbReference type="GO" id="GO:0006412">
    <property type="term" value="P:translation"/>
    <property type="evidence" value="ECO:0007669"/>
    <property type="project" value="InterPro"/>
</dbReference>
<gene>
    <name evidence="14" type="primary">Fam198a</name>
    <name evidence="14" type="ORF">GTO95_0004414</name>
</gene>
<feature type="non-terminal residue" evidence="14">
    <location>
        <position position="713"/>
    </location>
</feature>
<dbReference type="GO" id="GO:0003735">
    <property type="term" value="F:structural constituent of ribosome"/>
    <property type="evidence" value="ECO:0007669"/>
    <property type="project" value="InterPro"/>
</dbReference>
<feature type="domain" description="Large ribosomal subunit protein eL14" evidence="13">
    <location>
        <begin position="46"/>
        <end position="118"/>
    </location>
</feature>
<comment type="subcellular location">
    <subcellularLocation>
        <location evidence="1">Endomembrane system</location>
    </subcellularLocation>
    <subcellularLocation>
        <location evidence="2">Golgi apparatus</location>
    </subcellularLocation>
</comment>
<keyword evidence="12" id="KW-0812">Transmembrane</keyword>
<keyword evidence="12" id="KW-1133">Transmembrane helix</keyword>
<protein>
    <recommendedName>
        <fullName evidence="9">Large ribosomal subunit protein eL14</fullName>
    </recommendedName>
    <alternativeName>
        <fullName evidence="10">60S ribosomal protein L14</fullName>
    </alternativeName>
</protein>
<dbReference type="Gene3D" id="2.30.30.30">
    <property type="match status" value="1"/>
</dbReference>
<comment type="caution">
    <text evidence="14">The sequence shown here is derived from an EMBL/GenBank/DDBJ whole genome shotgun (WGS) entry which is preliminary data.</text>
</comment>
<evidence type="ECO:0000256" key="4">
    <source>
        <dbReference type="ARBA" id="ARBA00007691"/>
    </source>
</evidence>